<keyword evidence="3 5" id="KW-0521">NADP</keyword>
<keyword evidence="2 5" id="KW-0028">Amino-acid biosynthesis</keyword>
<comment type="function">
    <text evidence="5">Catalyzes the NADPH-dependent reduction of N-acetyl-5-glutamyl phosphate to yield N-acetyl-L-glutamate 5-semialdehyde.</text>
</comment>
<dbReference type="PANTHER" id="PTHR32338:SF10">
    <property type="entry name" value="N-ACETYL-GAMMA-GLUTAMYL-PHOSPHATE REDUCTASE, CHLOROPLASTIC-RELATED"/>
    <property type="match status" value="1"/>
</dbReference>
<comment type="subcellular location">
    <subcellularLocation>
        <location evidence="5">Cytoplasm</location>
    </subcellularLocation>
</comment>
<dbReference type="PROSITE" id="PS01224">
    <property type="entry name" value="ARGC"/>
    <property type="match status" value="1"/>
</dbReference>
<evidence type="ECO:0000256" key="3">
    <source>
        <dbReference type="ARBA" id="ARBA00022857"/>
    </source>
</evidence>
<dbReference type="SUPFAM" id="SSF55347">
    <property type="entry name" value="Glyceraldehyde-3-phosphate dehydrogenase-like, C-terminal domain"/>
    <property type="match status" value="1"/>
</dbReference>
<gene>
    <name evidence="5" type="primary">argC</name>
    <name evidence="8" type="ORF">SAMN05444380_10191</name>
</gene>
<dbReference type="GO" id="GO:0005737">
    <property type="term" value="C:cytoplasm"/>
    <property type="evidence" value="ECO:0007669"/>
    <property type="project" value="UniProtKB-SubCell"/>
</dbReference>
<comment type="similarity">
    <text evidence="5">Belongs to the NAGSA dehydrogenase family. Type 1 subfamily.</text>
</comment>
<evidence type="ECO:0000256" key="1">
    <source>
        <dbReference type="ARBA" id="ARBA00022571"/>
    </source>
</evidence>
<keyword evidence="1 5" id="KW-0055">Arginine biosynthesis</keyword>
<dbReference type="PANTHER" id="PTHR32338">
    <property type="entry name" value="N-ACETYL-GAMMA-GLUTAMYL-PHOSPHATE REDUCTASE, CHLOROPLASTIC-RELATED-RELATED"/>
    <property type="match status" value="1"/>
</dbReference>
<dbReference type="InParanoid" id="A0A1I1UID4"/>
<keyword evidence="4 5" id="KW-0560">Oxidoreductase</keyword>
<organism evidence="8 9">
    <name type="scientific">Thermophagus xiamenensis</name>
    <dbReference type="NCBI Taxonomy" id="385682"/>
    <lineage>
        <taxon>Bacteria</taxon>
        <taxon>Pseudomonadati</taxon>
        <taxon>Bacteroidota</taxon>
        <taxon>Bacteroidia</taxon>
        <taxon>Marinilabiliales</taxon>
        <taxon>Marinilabiliaceae</taxon>
        <taxon>Thermophagus</taxon>
    </lineage>
</organism>
<keyword evidence="5" id="KW-0963">Cytoplasm</keyword>
<evidence type="ECO:0000256" key="6">
    <source>
        <dbReference type="PROSITE-ProRule" id="PRU10010"/>
    </source>
</evidence>
<comment type="pathway">
    <text evidence="5">Amino-acid biosynthesis; L-arginine biosynthesis; N(2)-acetyl-L-ornithine from L-glutamate: step 3/4.</text>
</comment>
<dbReference type="CDD" id="cd23934">
    <property type="entry name" value="AGPR_1_C"/>
    <property type="match status" value="1"/>
</dbReference>
<dbReference type="eggNOG" id="COG0002">
    <property type="taxonomic scope" value="Bacteria"/>
</dbReference>
<evidence type="ECO:0000256" key="5">
    <source>
        <dbReference type="HAMAP-Rule" id="MF_00150"/>
    </source>
</evidence>
<dbReference type="InterPro" id="IPR050085">
    <property type="entry name" value="AGPR"/>
</dbReference>
<name>A0A1I1UID4_9BACT</name>
<dbReference type="UniPathway" id="UPA00068">
    <property type="reaction ID" value="UER00108"/>
</dbReference>
<dbReference type="GO" id="GO:0051287">
    <property type="term" value="F:NAD binding"/>
    <property type="evidence" value="ECO:0007669"/>
    <property type="project" value="InterPro"/>
</dbReference>
<keyword evidence="9" id="KW-1185">Reference proteome</keyword>
<sequence>MMIKVGIIGGAGYTAGELIRILLRHPIARIEWVHSSSNAGNEVSEVHTDLVGECDLKFTNQMDFGRVDVIFLCMGHGKSETFMNSHQLPANLKVIDLSNDFRLNRVNNDFVYGLPEYNKPKIRGCRYLANPGCFATAIQLALLPLAVSHLLNEIHVHAITGSTGAGQAPSPTTHFSWRNGNVSVYKAFGHQHLNEIVETMTDLMPEFDKPFNFVPMRGNFSRGILASVYMDCQLQESEAVELFDKFYATHPFVTISRRPVDVKQVVNTNKCLLHIKKYGGKLHIVSVIDNLTKGASGQAVQNMNLMFGLEEPEGLNLKPVAF</sequence>
<reference evidence="8 9" key="1">
    <citation type="submission" date="2016-10" db="EMBL/GenBank/DDBJ databases">
        <authorList>
            <person name="de Groot N.N."/>
        </authorList>
    </citation>
    <scope>NUCLEOTIDE SEQUENCE [LARGE SCALE GENOMIC DNA]</scope>
    <source>
        <strain evidence="8 9">DSM 19012</strain>
    </source>
</reference>
<dbReference type="InterPro" id="IPR036291">
    <property type="entry name" value="NAD(P)-bd_dom_sf"/>
</dbReference>
<evidence type="ECO:0000313" key="8">
    <source>
        <dbReference type="EMBL" id="SFD70529.1"/>
    </source>
</evidence>
<dbReference type="STRING" id="385682.SAMN05444380_10191"/>
<dbReference type="InterPro" id="IPR000706">
    <property type="entry name" value="AGPR_type-1"/>
</dbReference>
<evidence type="ECO:0000259" key="7">
    <source>
        <dbReference type="SMART" id="SM00859"/>
    </source>
</evidence>
<evidence type="ECO:0000256" key="4">
    <source>
        <dbReference type="ARBA" id="ARBA00023002"/>
    </source>
</evidence>
<dbReference type="AlphaFoldDB" id="A0A1I1UID4"/>
<protein>
    <recommendedName>
        <fullName evidence="5">N-acetyl-gamma-glutamyl-phosphate reductase</fullName>
        <shortName evidence="5">AGPR</shortName>
        <ecNumber evidence="5">1.2.1.38</ecNumber>
    </recommendedName>
    <alternativeName>
        <fullName evidence="5">N-acetyl-glutamate semialdehyde dehydrogenase</fullName>
        <shortName evidence="5">NAGSA dehydrogenase</shortName>
    </alternativeName>
</protein>
<dbReference type="Gene3D" id="3.40.50.720">
    <property type="entry name" value="NAD(P)-binding Rossmann-like Domain"/>
    <property type="match status" value="1"/>
</dbReference>
<dbReference type="FunCoup" id="A0A1I1UID4">
    <property type="interactions" value="299"/>
</dbReference>
<dbReference type="SMART" id="SM00859">
    <property type="entry name" value="Semialdhyde_dh"/>
    <property type="match status" value="1"/>
</dbReference>
<accession>A0A1I1UID4</accession>
<dbReference type="InterPro" id="IPR023013">
    <property type="entry name" value="AGPR_AS"/>
</dbReference>
<dbReference type="RefSeq" id="WP_237706115.1">
    <property type="nucleotide sequence ID" value="NZ_FONA01000001.1"/>
</dbReference>
<dbReference type="InterPro" id="IPR058924">
    <property type="entry name" value="AGPR_dimerisation_dom"/>
</dbReference>
<dbReference type="Proteomes" id="UP000181976">
    <property type="component" value="Unassembled WGS sequence"/>
</dbReference>
<dbReference type="InterPro" id="IPR000534">
    <property type="entry name" value="Semialdehyde_DH_NAD-bd"/>
</dbReference>
<feature type="domain" description="Semialdehyde dehydrogenase NAD-binding" evidence="7">
    <location>
        <begin position="4"/>
        <end position="125"/>
    </location>
</feature>
<dbReference type="GO" id="GO:0006526">
    <property type="term" value="P:L-arginine biosynthetic process"/>
    <property type="evidence" value="ECO:0007669"/>
    <property type="project" value="UniProtKB-UniRule"/>
</dbReference>
<dbReference type="CDD" id="cd17895">
    <property type="entry name" value="AGPR_1_N"/>
    <property type="match status" value="1"/>
</dbReference>
<dbReference type="NCBIfam" id="TIGR01850">
    <property type="entry name" value="argC"/>
    <property type="match status" value="1"/>
</dbReference>
<evidence type="ECO:0000313" key="9">
    <source>
        <dbReference type="Proteomes" id="UP000181976"/>
    </source>
</evidence>
<dbReference type="Gene3D" id="3.30.360.10">
    <property type="entry name" value="Dihydrodipicolinate Reductase, domain 2"/>
    <property type="match status" value="1"/>
</dbReference>
<comment type="catalytic activity">
    <reaction evidence="5">
        <text>N-acetyl-L-glutamate 5-semialdehyde + phosphate + NADP(+) = N-acetyl-L-glutamyl 5-phosphate + NADPH + H(+)</text>
        <dbReference type="Rhea" id="RHEA:21588"/>
        <dbReference type="ChEBI" id="CHEBI:15378"/>
        <dbReference type="ChEBI" id="CHEBI:29123"/>
        <dbReference type="ChEBI" id="CHEBI:43474"/>
        <dbReference type="ChEBI" id="CHEBI:57783"/>
        <dbReference type="ChEBI" id="CHEBI:57936"/>
        <dbReference type="ChEBI" id="CHEBI:58349"/>
        <dbReference type="EC" id="1.2.1.38"/>
    </reaction>
</comment>
<dbReference type="GO" id="GO:0070401">
    <property type="term" value="F:NADP+ binding"/>
    <property type="evidence" value="ECO:0007669"/>
    <property type="project" value="InterPro"/>
</dbReference>
<dbReference type="HAMAP" id="MF_00150">
    <property type="entry name" value="ArgC_type1"/>
    <property type="match status" value="1"/>
</dbReference>
<proteinExistence type="inferred from homology"/>
<dbReference type="EC" id="1.2.1.38" evidence="5"/>
<feature type="active site" evidence="5 6">
    <location>
        <position position="133"/>
    </location>
</feature>
<dbReference type="Pfam" id="PF22698">
    <property type="entry name" value="Semialdhyde_dhC_1"/>
    <property type="match status" value="1"/>
</dbReference>
<dbReference type="SUPFAM" id="SSF51735">
    <property type="entry name" value="NAD(P)-binding Rossmann-fold domains"/>
    <property type="match status" value="1"/>
</dbReference>
<dbReference type="EMBL" id="FONA01000001">
    <property type="protein sequence ID" value="SFD70529.1"/>
    <property type="molecule type" value="Genomic_DNA"/>
</dbReference>
<dbReference type="Pfam" id="PF01118">
    <property type="entry name" value="Semialdhyde_dh"/>
    <property type="match status" value="1"/>
</dbReference>
<dbReference type="GO" id="GO:0003942">
    <property type="term" value="F:N-acetyl-gamma-glutamyl-phosphate reductase activity"/>
    <property type="evidence" value="ECO:0007669"/>
    <property type="project" value="UniProtKB-UniRule"/>
</dbReference>
<evidence type="ECO:0000256" key="2">
    <source>
        <dbReference type="ARBA" id="ARBA00022605"/>
    </source>
</evidence>